<evidence type="ECO:0000256" key="4">
    <source>
        <dbReference type="ARBA" id="ARBA00022801"/>
    </source>
</evidence>
<keyword evidence="10" id="KW-1185">Reference proteome</keyword>
<keyword evidence="6" id="KW-0472">Membrane</keyword>
<evidence type="ECO:0000256" key="7">
    <source>
        <dbReference type="ARBA" id="ARBA00038445"/>
    </source>
</evidence>
<dbReference type="Gene3D" id="2.10.109.10">
    <property type="entry name" value="Umud Fragment, subunit A"/>
    <property type="match status" value="1"/>
</dbReference>
<evidence type="ECO:0000259" key="9">
    <source>
        <dbReference type="Pfam" id="PF10502"/>
    </source>
</evidence>
<keyword evidence="3" id="KW-0999">Mitochondrion inner membrane</keyword>
<evidence type="ECO:0000256" key="6">
    <source>
        <dbReference type="ARBA" id="ARBA00023136"/>
    </source>
</evidence>
<dbReference type="RefSeq" id="XP_031557185.1">
    <property type="nucleotide sequence ID" value="XM_031701325.1"/>
</dbReference>
<comment type="subunit">
    <text evidence="2">Heterodimer of 2 subunits, IMMPL1 and IMMPL2.</text>
</comment>
<keyword evidence="4" id="KW-0378">Hydrolase</keyword>
<dbReference type="SUPFAM" id="SSF51306">
    <property type="entry name" value="LexA/Signal peptidase"/>
    <property type="match status" value="1"/>
</dbReference>
<dbReference type="InterPro" id="IPR036286">
    <property type="entry name" value="LexA/Signal_pep-like_sf"/>
</dbReference>
<sequence>MLIRRVAYAIIAGASCVHIVHEYLGELILLVGPSMLPTLNSNSSGDVVVMERITRHLGTLQRGDITIARSPQDPNSLICKRIAAMAGDIVETGPEEEDYIKVPKGHLWLLGDNAEDSTDSRDYGSVPYGLVKGRVCFKLWPLSEFGRIESPKKTSGVQNG</sequence>
<dbReference type="Proteomes" id="UP000515163">
    <property type="component" value="Unplaced"/>
</dbReference>
<name>A0A6P8HWY4_ACTTE</name>
<dbReference type="PANTHER" id="PTHR12383:SF16">
    <property type="entry name" value="MITOCHONDRIAL INNER MEMBRANE PROTEASE SUBUNIT 1"/>
    <property type="match status" value="1"/>
</dbReference>
<dbReference type="PANTHER" id="PTHR12383">
    <property type="entry name" value="PROTEASE FAMILY S26 MITOCHONDRIAL INNER MEMBRANE PROTEASE-RELATED"/>
    <property type="match status" value="1"/>
</dbReference>
<dbReference type="KEGG" id="aten:116293841"/>
<dbReference type="OrthoDB" id="308440at2759"/>
<dbReference type="AlphaFoldDB" id="A0A6P8HWY4"/>
<comment type="similarity">
    <text evidence="7">Belongs to the peptidase S26 family. IMP1 subfamily.</text>
</comment>
<feature type="active site" evidence="8">
    <location>
        <position position="34"/>
    </location>
</feature>
<dbReference type="PROSITE" id="PS51257">
    <property type="entry name" value="PROKAR_LIPOPROTEIN"/>
    <property type="match status" value="1"/>
</dbReference>
<feature type="domain" description="Peptidase S26" evidence="9">
    <location>
        <begin position="100"/>
        <end position="140"/>
    </location>
</feature>
<accession>A0A6P8HWY4</accession>
<evidence type="ECO:0000256" key="8">
    <source>
        <dbReference type="PIRSR" id="PIRSR600223-1"/>
    </source>
</evidence>
<gene>
    <name evidence="11" type="primary">LOC116293841</name>
</gene>
<feature type="active site" evidence="8">
    <location>
        <position position="80"/>
    </location>
</feature>
<proteinExistence type="inferred from homology"/>
<dbReference type="GO" id="GO:0004252">
    <property type="term" value="F:serine-type endopeptidase activity"/>
    <property type="evidence" value="ECO:0007669"/>
    <property type="project" value="InterPro"/>
</dbReference>
<feature type="domain" description="Peptidase S26" evidence="9">
    <location>
        <begin position="5"/>
        <end position="92"/>
    </location>
</feature>
<comment type="subcellular location">
    <subcellularLocation>
        <location evidence="1">Mitochondrion inner membrane</location>
    </subcellularLocation>
</comment>
<dbReference type="PRINTS" id="PR00727">
    <property type="entry name" value="LEADERPTASE"/>
</dbReference>
<reference evidence="11" key="1">
    <citation type="submission" date="2025-08" db="UniProtKB">
        <authorList>
            <consortium name="RefSeq"/>
        </authorList>
    </citation>
    <scope>IDENTIFICATION</scope>
    <source>
        <tissue evidence="11">Tentacle</tissue>
    </source>
</reference>
<dbReference type="FunCoup" id="A0A6P8HWY4">
    <property type="interactions" value="1363"/>
</dbReference>
<evidence type="ECO:0000256" key="2">
    <source>
        <dbReference type="ARBA" id="ARBA00011805"/>
    </source>
</evidence>
<dbReference type="GO" id="GO:0042720">
    <property type="term" value="C:mitochondrial inner membrane peptidase complex"/>
    <property type="evidence" value="ECO:0007669"/>
    <property type="project" value="TreeGrafter"/>
</dbReference>
<organism evidence="10 11">
    <name type="scientific">Actinia tenebrosa</name>
    <name type="common">Australian red waratah sea anemone</name>
    <dbReference type="NCBI Taxonomy" id="6105"/>
    <lineage>
        <taxon>Eukaryota</taxon>
        <taxon>Metazoa</taxon>
        <taxon>Cnidaria</taxon>
        <taxon>Anthozoa</taxon>
        <taxon>Hexacorallia</taxon>
        <taxon>Actiniaria</taxon>
        <taxon>Actiniidae</taxon>
        <taxon>Actinia</taxon>
    </lineage>
</organism>
<evidence type="ECO:0000256" key="5">
    <source>
        <dbReference type="ARBA" id="ARBA00023128"/>
    </source>
</evidence>
<evidence type="ECO:0000313" key="11">
    <source>
        <dbReference type="RefSeq" id="XP_031557185.1"/>
    </source>
</evidence>
<dbReference type="InParanoid" id="A0A6P8HWY4"/>
<dbReference type="GO" id="GO:0006627">
    <property type="term" value="P:protein processing involved in protein targeting to mitochondrion"/>
    <property type="evidence" value="ECO:0007669"/>
    <property type="project" value="TreeGrafter"/>
</dbReference>
<dbReference type="GO" id="GO:0006465">
    <property type="term" value="P:signal peptide processing"/>
    <property type="evidence" value="ECO:0007669"/>
    <property type="project" value="InterPro"/>
</dbReference>
<dbReference type="CDD" id="cd06530">
    <property type="entry name" value="S26_SPase_I"/>
    <property type="match status" value="1"/>
</dbReference>
<dbReference type="GeneID" id="116293841"/>
<dbReference type="InterPro" id="IPR052064">
    <property type="entry name" value="Mito_IMP1_subunit"/>
</dbReference>
<keyword evidence="5" id="KW-0496">Mitochondrion</keyword>
<dbReference type="InterPro" id="IPR019533">
    <property type="entry name" value="Peptidase_S26"/>
</dbReference>
<protein>
    <submittedName>
        <fullName evidence="11">Mitochondrial inner membrane protease subunit 1-like</fullName>
    </submittedName>
</protein>
<evidence type="ECO:0000313" key="10">
    <source>
        <dbReference type="Proteomes" id="UP000515163"/>
    </source>
</evidence>
<evidence type="ECO:0000256" key="1">
    <source>
        <dbReference type="ARBA" id="ARBA00004273"/>
    </source>
</evidence>
<dbReference type="Pfam" id="PF10502">
    <property type="entry name" value="Peptidase_S26"/>
    <property type="match status" value="2"/>
</dbReference>
<dbReference type="InterPro" id="IPR000223">
    <property type="entry name" value="Pept_S26A_signal_pept_1"/>
</dbReference>
<evidence type="ECO:0000256" key="3">
    <source>
        <dbReference type="ARBA" id="ARBA00022792"/>
    </source>
</evidence>